<protein>
    <recommendedName>
        <fullName evidence="3">histidine kinase</fullName>
        <ecNumber evidence="3">2.7.13.3</ecNumber>
    </recommendedName>
</protein>
<evidence type="ECO:0000256" key="12">
    <source>
        <dbReference type="ARBA" id="ARBA00023012"/>
    </source>
</evidence>
<evidence type="ECO:0000256" key="6">
    <source>
        <dbReference type="ARBA" id="ARBA00022679"/>
    </source>
</evidence>
<sequence length="587" mass="65806">MLLTFAIAMISSLYFWLSSDVILQNVRVSTKQSAKQSADYLSLILTVGSDMGQQIFRDARIQGVIQEEAKGGLSVDQKFDHKNAVNDILNNIMYTSSFVHSIYLLREQGVSWGSGLFNASKVMRYTLTERDWYNDILGGRQDELWLPLQFDPFSGGGENTRLVLTFVKPLHNLATREPAGAILVNVDGQLILQAIDRIRLGKTGDFFVVDGAGKVVIASEPERWSDTLETTGLGERLPRIGAEESEFELELDGVRQYAVTRKLKNDWTIVGIVPVGEMIGDIARIQQQIWLFATLLLALASVTGYLFSKRITSPLKSLMRQMKEIERSNFKALSAVSSQDEIGQLSRRFNQMVGQIEALIEQVNEVEGKKREAEMRALRHQINPHFLYNTLATIRWMIKFGRKEGAYDGISSLVRLMEASMEKQGVFYTIRDELELLDKYMVIQRFRYDFRIHLDVRCEEALMDVSIPRMLLQPIVENAIFHGLAPKEDGGTVTVTIEQTANTLEPGLILRIEDDGAGIPPDRLPGLLLGRTGEAKSGMFGIGLNHVHETVQLYYGERSGVEIVSPPGGGTIVTVRLFIKEEMAIGI</sequence>
<name>A0A2R5EZF9_9BACL</name>
<organism evidence="16 17">
    <name type="scientific">Paenibacillus agaridevorans</name>
    <dbReference type="NCBI Taxonomy" id="171404"/>
    <lineage>
        <taxon>Bacteria</taxon>
        <taxon>Bacillati</taxon>
        <taxon>Bacillota</taxon>
        <taxon>Bacilli</taxon>
        <taxon>Bacillales</taxon>
        <taxon>Paenibacillaceae</taxon>
        <taxon>Paenibacillus</taxon>
    </lineage>
</organism>
<dbReference type="PANTHER" id="PTHR34220">
    <property type="entry name" value="SENSOR HISTIDINE KINASE YPDA"/>
    <property type="match status" value="1"/>
</dbReference>
<evidence type="ECO:0000259" key="14">
    <source>
        <dbReference type="PROSITE" id="PS50109"/>
    </source>
</evidence>
<dbReference type="Pfam" id="PF00672">
    <property type="entry name" value="HAMP"/>
    <property type="match status" value="1"/>
</dbReference>
<dbReference type="InterPro" id="IPR003660">
    <property type="entry name" value="HAMP_dom"/>
</dbReference>
<keyword evidence="7" id="KW-0812">Transmembrane</keyword>
<dbReference type="SUPFAM" id="SSF158472">
    <property type="entry name" value="HAMP domain-like"/>
    <property type="match status" value="1"/>
</dbReference>
<keyword evidence="12" id="KW-0902">Two-component regulatory system</keyword>
<comment type="catalytic activity">
    <reaction evidence="1">
        <text>ATP + protein L-histidine = ADP + protein N-phospho-L-histidine.</text>
        <dbReference type="EC" id="2.7.13.3"/>
    </reaction>
</comment>
<dbReference type="InterPro" id="IPR005467">
    <property type="entry name" value="His_kinase_dom"/>
</dbReference>
<keyword evidence="5" id="KW-0597">Phosphoprotein</keyword>
<keyword evidence="11" id="KW-1133">Transmembrane helix</keyword>
<evidence type="ECO:0000313" key="17">
    <source>
        <dbReference type="Proteomes" id="UP000245202"/>
    </source>
</evidence>
<dbReference type="Pfam" id="PF02743">
    <property type="entry name" value="dCache_1"/>
    <property type="match status" value="1"/>
</dbReference>
<evidence type="ECO:0000256" key="13">
    <source>
        <dbReference type="ARBA" id="ARBA00023136"/>
    </source>
</evidence>
<dbReference type="PANTHER" id="PTHR34220:SF7">
    <property type="entry name" value="SENSOR HISTIDINE KINASE YPDA"/>
    <property type="match status" value="1"/>
</dbReference>
<evidence type="ECO:0000256" key="2">
    <source>
        <dbReference type="ARBA" id="ARBA00004651"/>
    </source>
</evidence>
<evidence type="ECO:0000313" key="16">
    <source>
        <dbReference type="EMBL" id="GBG10468.1"/>
    </source>
</evidence>
<dbReference type="InterPro" id="IPR033479">
    <property type="entry name" value="dCache_1"/>
</dbReference>
<keyword evidence="8" id="KW-0547">Nucleotide-binding</keyword>
<proteinExistence type="predicted"/>
<evidence type="ECO:0000256" key="3">
    <source>
        <dbReference type="ARBA" id="ARBA00012438"/>
    </source>
</evidence>
<dbReference type="Pfam" id="PF02518">
    <property type="entry name" value="HATPase_c"/>
    <property type="match status" value="1"/>
</dbReference>
<dbReference type="PRINTS" id="PR00344">
    <property type="entry name" value="BCTRLSENSOR"/>
</dbReference>
<gene>
    <name evidence="16" type="ORF">PAT3040_05202</name>
</gene>
<keyword evidence="13" id="KW-0472">Membrane</keyword>
<evidence type="ECO:0000256" key="8">
    <source>
        <dbReference type="ARBA" id="ARBA00022741"/>
    </source>
</evidence>
<dbReference type="GO" id="GO:0005886">
    <property type="term" value="C:plasma membrane"/>
    <property type="evidence" value="ECO:0007669"/>
    <property type="project" value="UniProtKB-SubCell"/>
</dbReference>
<comment type="caution">
    <text evidence="16">The sequence shown here is derived from an EMBL/GenBank/DDBJ whole genome shotgun (WGS) entry which is preliminary data.</text>
</comment>
<keyword evidence="9 16" id="KW-0418">Kinase</keyword>
<accession>A0A2R5EZF9</accession>
<dbReference type="Proteomes" id="UP000245202">
    <property type="component" value="Unassembled WGS sequence"/>
</dbReference>
<dbReference type="InterPro" id="IPR004358">
    <property type="entry name" value="Sig_transdc_His_kin-like_C"/>
</dbReference>
<dbReference type="Pfam" id="PF06580">
    <property type="entry name" value="His_kinase"/>
    <property type="match status" value="1"/>
</dbReference>
<dbReference type="SMART" id="SM00387">
    <property type="entry name" value="HATPase_c"/>
    <property type="match status" value="1"/>
</dbReference>
<dbReference type="InterPro" id="IPR010559">
    <property type="entry name" value="Sig_transdc_His_kin_internal"/>
</dbReference>
<dbReference type="InterPro" id="IPR003594">
    <property type="entry name" value="HATPase_dom"/>
</dbReference>
<dbReference type="InterPro" id="IPR036890">
    <property type="entry name" value="HATPase_C_sf"/>
</dbReference>
<dbReference type="SUPFAM" id="SSF55874">
    <property type="entry name" value="ATPase domain of HSP90 chaperone/DNA topoisomerase II/histidine kinase"/>
    <property type="match status" value="1"/>
</dbReference>
<dbReference type="GO" id="GO:0005524">
    <property type="term" value="F:ATP binding"/>
    <property type="evidence" value="ECO:0007669"/>
    <property type="project" value="UniProtKB-KW"/>
</dbReference>
<comment type="subcellular location">
    <subcellularLocation>
        <location evidence="2">Cell membrane</location>
        <topology evidence="2">Multi-pass membrane protein</topology>
    </subcellularLocation>
</comment>
<dbReference type="AlphaFoldDB" id="A0A2R5EZF9"/>
<dbReference type="EC" id="2.7.13.3" evidence="3"/>
<feature type="domain" description="HAMP" evidence="15">
    <location>
        <begin position="309"/>
        <end position="361"/>
    </location>
</feature>
<keyword evidence="4" id="KW-1003">Cell membrane</keyword>
<dbReference type="GO" id="GO:0000155">
    <property type="term" value="F:phosphorelay sensor kinase activity"/>
    <property type="evidence" value="ECO:0007669"/>
    <property type="project" value="InterPro"/>
</dbReference>
<dbReference type="CDD" id="cd06225">
    <property type="entry name" value="HAMP"/>
    <property type="match status" value="1"/>
</dbReference>
<evidence type="ECO:0000256" key="1">
    <source>
        <dbReference type="ARBA" id="ARBA00000085"/>
    </source>
</evidence>
<dbReference type="CDD" id="cd18773">
    <property type="entry name" value="PDC1_HK_sensor"/>
    <property type="match status" value="1"/>
</dbReference>
<evidence type="ECO:0000256" key="7">
    <source>
        <dbReference type="ARBA" id="ARBA00022692"/>
    </source>
</evidence>
<evidence type="ECO:0000256" key="4">
    <source>
        <dbReference type="ARBA" id="ARBA00022475"/>
    </source>
</evidence>
<keyword evidence="6" id="KW-0808">Transferase</keyword>
<dbReference type="PROSITE" id="PS50885">
    <property type="entry name" value="HAMP"/>
    <property type="match status" value="1"/>
</dbReference>
<keyword evidence="17" id="KW-1185">Reference proteome</keyword>
<dbReference type="Gene3D" id="3.30.450.20">
    <property type="entry name" value="PAS domain"/>
    <property type="match status" value="2"/>
</dbReference>
<dbReference type="Gene3D" id="3.30.565.10">
    <property type="entry name" value="Histidine kinase-like ATPase, C-terminal domain"/>
    <property type="match status" value="1"/>
</dbReference>
<evidence type="ECO:0000256" key="9">
    <source>
        <dbReference type="ARBA" id="ARBA00022777"/>
    </source>
</evidence>
<evidence type="ECO:0000256" key="11">
    <source>
        <dbReference type="ARBA" id="ARBA00022989"/>
    </source>
</evidence>
<dbReference type="EMBL" id="BDQX01000325">
    <property type="protein sequence ID" value="GBG10468.1"/>
    <property type="molecule type" value="Genomic_DNA"/>
</dbReference>
<evidence type="ECO:0000256" key="10">
    <source>
        <dbReference type="ARBA" id="ARBA00022840"/>
    </source>
</evidence>
<evidence type="ECO:0000259" key="15">
    <source>
        <dbReference type="PROSITE" id="PS50885"/>
    </source>
</evidence>
<dbReference type="Gene3D" id="6.10.340.10">
    <property type="match status" value="1"/>
</dbReference>
<dbReference type="InterPro" id="IPR050640">
    <property type="entry name" value="Bact_2-comp_sensor_kinase"/>
</dbReference>
<dbReference type="PROSITE" id="PS50109">
    <property type="entry name" value="HIS_KIN"/>
    <property type="match status" value="1"/>
</dbReference>
<keyword evidence="10" id="KW-0067">ATP-binding</keyword>
<evidence type="ECO:0000256" key="5">
    <source>
        <dbReference type="ARBA" id="ARBA00022553"/>
    </source>
</evidence>
<dbReference type="SMART" id="SM00304">
    <property type="entry name" value="HAMP"/>
    <property type="match status" value="1"/>
</dbReference>
<feature type="domain" description="Histidine kinase" evidence="14">
    <location>
        <begin position="471"/>
        <end position="581"/>
    </location>
</feature>
<reference evidence="16 17" key="1">
    <citation type="submission" date="2017-08" db="EMBL/GenBank/DDBJ databases">
        <title>Substantial Increase in Enzyme Production by Combined Drug-Resistance Mutations in Paenibacillus agaridevorans.</title>
        <authorList>
            <person name="Tanaka Y."/>
            <person name="Funane K."/>
            <person name="Hosaka T."/>
            <person name="Shiwa Y."/>
            <person name="Fujita N."/>
            <person name="Miyazaki T."/>
            <person name="Yoshikawa H."/>
            <person name="Murakami K."/>
            <person name="Kasahara K."/>
            <person name="Inaoka T."/>
            <person name="Hiraga Y."/>
            <person name="Ochi K."/>
        </authorList>
    </citation>
    <scope>NUCLEOTIDE SEQUENCE [LARGE SCALE GENOMIC DNA]</scope>
    <source>
        <strain evidence="16 17">T-3040</strain>
    </source>
</reference>